<evidence type="ECO:0000256" key="9">
    <source>
        <dbReference type="ARBA" id="ARBA00023306"/>
    </source>
</evidence>
<dbReference type="Pfam" id="PF00589">
    <property type="entry name" value="Phage_integrase"/>
    <property type="match status" value="1"/>
</dbReference>
<keyword evidence="4 10" id="KW-0132">Cell division</keyword>
<dbReference type="PANTHER" id="PTHR30349:SF81">
    <property type="entry name" value="TYROSINE RECOMBINASE XERC"/>
    <property type="match status" value="1"/>
</dbReference>
<comment type="caution">
    <text evidence="10">Lacks conserved residue(s) required for the propagation of feature annotation.</text>
</comment>
<evidence type="ECO:0000256" key="1">
    <source>
        <dbReference type="ARBA" id="ARBA00004496"/>
    </source>
</evidence>
<proteinExistence type="inferred from homology"/>
<protein>
    <recommendedName>
        <fullName evidence="10">Tyrosine recombinase XerC</fullName>
    </recommendedName>
</protein>
<feature type="active site" evidence="10">
    <location>
        <position position="146"/>
    </location>
</feature>
<feature type="active site" description="O-(3'-phospho-DNA)-tyrosine intermediate" evidence="10">
    <location>
        <position position="276"/>
    </location>
</feature>
<dbReference type="STRING" id="415015.SAMN05660462_00194"/>
<keyword evidence="9 10" id="KW-0131">Cell cycle</keyword>
<dbReference type="RefSeq" id="WP_091725962.1">
    <property type="nucleotide sequence ID" value="NZ_FNQE01000001.1"/>
</dbReference>
<comment type="similarity">
    <text evidence="10">Belongs to the 'phage' integrase family. XerC subfamily.</text>
</comment>
<feature type="active site" evidence="10">
    <location>
        <position position="267"/>
    </location>
</feature>
<dbReference type="Proteomes" id="UP000198625">
    <property type="component" value="Unassembled WGS sequence"/>
</dbReference>
<evidence type="ECO:0000256" key="8">
    <source>
        <dbReference type="ARBA" id="ARBA00023172"/>
    </source>
</evidence>
<feature type="domain" description="Tyr recombinase" evidence="11">
    <location>
        <begin position="106"/>
        <end position="289"/>
    </location>
</feature>
<dbReference type="Gene3D" id="1.10.150.130">
    <property type="match status" value="1"/>
</dbReference>
<evidence type="ECO:0000256" key="6">
    <source>
        <dbReference type="ARBA" id="ARBA00022908"/>
    </source>
</evidence>
<evidence type="ECO:0000313" key="13">
    <source>
        <dbReference type="EMBL" id="SDY49079.1"/>
    </source>
</evidence>
<dbReference type="PANTHER" id="PTHR30349">
    <property type="entry name" value="PHAGE INTEGRASE-RELATED"/>
    <property type="match status" value="1"/>
</dbReference>
<dbReference type="GO" id="GO:0009037">
    <property type="term" value="F:tyrosine-based site-specific recombinase activity"/>
    <property type="evidence" value="ECO:0007669"/>
    <property type="project" value="UniProtKB-UniRule"/>
</dbReference>
<dbReference type="PROSITE" id="PS51898">
    <property type="entry name" value="TYR_RECOMBINASE"/>
    <property type="match status" value="1"/>
</dbReference>
<dbReference type="NCBIfam" id="TIGR02225">
    <property type="entry name" value="recomb_XerD"/>
    <property type="match status" value="1"/>
</dbReference>
<evidence type="ECO:0000313" key="14">
    <source>
        <dbReference type="Proteomes" id="UP000198625"/>
    </source>
</evidence>
<evidence type="ECO:0000256" key="7">
    <source>
        <dbReference type="ARBA" id="ARBA00023125"/>
    </source>
</evidence>
<evidence type="ECO:0000256" key="4">
    <source>
        <dbReference type="ARBA" id="ARBA00022618"/>
    </source>
</evidence>
<dbReference type="HAMAP" id="MF_01808">
    <property type="entry name" value="Recomb_XerC_XerD"/>
    <property type="match status" value="1"/>
</dbReference>
<reference evidence="13 14" key="1">
    <citation type="submission" date="2016-10" db="EMBL/GenBank/DDBJ databases">
        <authorList>
            <person name="de Groot N.N."/>
        </authorList>
    </citation>
    <scope>NUCLEOTIDE SEQUENCE [LARGE SCALE GENOMIC DNA]</scope>
    <source>
        <strain evidence="13 14">DSM 21650</strain>
    </source>
</reference>
<dbReference type="InterPro" id="IPR010998">
    <property type="entry name" value="Integrase_recombinase_N"/>
</dbReference>
<dbReference type="InterPro" id="IPR013762">
    <property type="entry name" value="Integrase-like_cat_sf"/>
</dbReference>
<evidence type="ECO:0000256" key="3">
    <source>
        <dbReference type="ARBA" id="ARBA00022490"/>
    </source>
</evidence>
<evidence type="ECO:0000259" key="12">
    <source>
        <dbReference type="PROSITE" id="PS51900"/>
    </source>
</evidence>
<comment type="subunit">
    <text evidence="10">Forms a cyclic heterotetrameric complex composed of two molecules of XerC and two molecules of XerD.</text>
</comment>
<dbReference type="GO" id="GO:0003677">
    <property type="term" value="F:DNA binding"/>
    <property type="evidence" value="ECO:0007669"/>
    <property type="project" value="UniProtKB-UniRule"/>
</dbReference>
<dbReference type="GO" id="GO:0051301">
    <property type="term" value="P:cell division"/>
    <property type="evidence" value="ECO:0007669"/>
    <property type="project" value="UniProtKB-KW"/>
</dbReference>
<dbReference type="OrthoDB" id="9801717at2"/>
<dbReference type="SUPFAM" id="SSF56349">
    <property type="entry name" value="DNA breaking-rejoining enzymes"/>
    <property type="match status" value="1"/>
</dbReference>
<keyword evidence="3 10" id="KW-0963">Cytoplasm</keyword>
<keyword evidence="7 10" id="KW-0238">DNA-binding</keyword>
<comment type="similarity">
    <text evidence="2">Belongs to the 'phage' integrase family. XerD subfamily.</text>
</comment>
<dbReference type="CDD" id="cd00798">
    <property type="entry name" value="INT_XerDC_C"/>
    <property type="match status" value="1"/>
</dbReference>
<dbReference type="InterPro" id="IPR011932">
    <property type="entry name" value="Recomb_XerD"/>
</dbReference>
<sequence length="295" mass="33864">MDLYIMKFNSYLERERELSNNTIESYIRDLKQFDKYSKENGLSSITDANKTLILTYLIYLQKTGKSVSTVSRNIASLRSFYQFVLNEGIIKKDPTINLQSPKQEKKLPSILTSDEVEILLEQPDIKCTKGVRDKAMLELLYASGIRASELISLDLDDVNLSMDYILSSKDTSNERVIPIGKMAVDILTLYIKEHRGKLVKDNEEKSLFVNYHGKRLTRQGFWKIVRGYTKQAKINKNITPHTLRHSFAAHLLQNGADLKSVQEMLGHADISTTQIYTLITKNKIKEVYKKAHPRA</sequence>
<feature type="domain" description="Core-binding (CB)" evidence="12">
    <location>
        <begin position="1"/>
        <end position="85"/>
    </location>
</feature>
<evidence type="ECO:0000256" key="5">
    <source>
        <dbReference type="ARBA" id="ARBA00022829"/>
    </source>
</evidence>
<keyword evidence="8 10" id="KW-0233">DNA recombination</keyword>
<feature type="active site" evidence="10">
    <location>
        <position position="244"/>
    </location>
</feature>
<dbReference type="InterPro" id="IPR050090">
    <property type="entry name" value="Tyrosine_recombinase_XerCD"/>
</dbReference>
<evidence type="ECO:0000256" key="2">
    <source>
        <dbReference type="ARBA" id="ARBA00010450"/>
    </source>
</evidence>
<dbReference type="GO" id="GO:0006313">
    <property type="term" value="P:DNA transposition"/>
    <property type="evidence" value="ECO:0007669"/>
    <property type="project" value="UniProtKB-UniRule"/>
</dbReference>
<accession>A0A1H3KAZ0</accession>
<evidence type="ECO:0000259" key="11">
    <source>
        <dbReference type="PROSITE" id="PS51898"/>
    </source>
</evidence>
<dbReference type="GO" id="GO:0005737">
    <property type="term" value="C:cytoplasm"/>
    <property type="evidence" value="ECO:0007669"/>
    <property type="project" value="UniProtKB-SubCell"/>
</dbReference>
<dbReference type="InterPro" id="IPR023009">
    <property type="entry name" value="Tyrosine_recombinase_XerC/XerD"/>
</dbReference>
<keyword evidence="5 10" id="KW-0159">Chromosome partition</keyword>
<feature type="active site" evidence="10">
    <location>
        <position position="241"/>
    </location>
</feature>
<gene>
    <name evidence="10" type="primary">xerC</name>
    <name evidence="13" type="ORF">SAMN05660462_00194</name>
</gene>
<dbReference type="Gene3D" id="1.10.443.10">
    <property type="entry name" value="Intergrase catalytic core"/>
    <property type="match status" value="1"/>
</dbReference>
<dbReference type="InterPro" id="IPR002104">
    <property type="entry name" value="Integrase_catalytic"/>
</dbReference>
<dbReference type="PROSITE" id="PS51900">
    <property type="entry name" value="CB"/>
    <property type="match status" value="1"/>
</dbReference>
<dbReference type="InterPro" id="IPR044068">
    <property type="entry name" value="CB"/>
</dbReference>
<dbReference type="InterPro" id="IPR004107">
    <property type="entry name" value="Integrase_SAM-like_N"/>
</dbReference>
<name>A0A1H3KAZ0_9FIRM</name>
<evidence type="ECO:0000256" key="10">
    <source>
        <dbReference type="HAMAP-Rule" id="MF_01808"/>
    </source>
</evidence>
<dbReference type="GO" id="GO:0007059">
    <property type="term" value="P:chromosome segregation"/>
    <property type="evidence" value="ECO:0007669"/>
    <property type="project" value="UniProtKB-UniRule"/>
</dbReference>
<dbReference type="AlphaFoldDB" id="A0A1H3KAZ0"/>
<keyword evidence="14" id="KW-1185">Reference proteome</keyword>
<comment type="subcellular location">
    <subcellularLocation>
        <location evidence="1 10">Cytoplasm</location>
    </subcellularLocation>
</comment>
<organism evidence="13 14">
    <name type="scientific">Proteiniborus ethanoligenes</name>
    <dbReference type="NCBI Taxonomy" id="415015"/>
    <lineage>
        <taxon>Bacteria</taxon>
        <taxon>Bacillati</taxon>
        <taxon>Bacillota</taxon>
        <taxon>Clostridia</taxon>
        <taxon>Eubacteriales</taxon>
        <taxon>Proteiniborus</taxon>
    </lineage>
</organism>
<dbReference type="InterPro" id="IPR011010">
    <property type="entry name" value="DNA_brk_join_enz"/>
</dbReference>
<dbReference type="EMBL" id="FNQE01000001">
    <property type="protein sequence ID" value="SDY49079.1"/>
    <property type="molecule type" value="Genomic_DNA"/>
</dbReference>
<dbReference type="NCBIfam" id="NF001399">
    <property type="entry name" value="PRK00283.1"/>
    <property type="match status" value="1"/>
</dbReference>
<dbReference type="Pfam" id="PF02899">
    <property type="entry name" value="Phage_int_SAM_1"/>
    <property type="match status" value="1"/>
</dbReference>
<keyword evidence="6 10" id="KW-0229">DNA integration</keyword>
<comment type="function">
    <text evidence="10">Site-specific tyrosine recombinase, which acts by catalyzing the cutting and rejoining of the recombining DNA molecules. The XerC-XerD complex is essential to convert dimers of the bacterial chromosome into monomers to permit their segregation at cell division. It also contributes to the segregational stability of plasmids.</text>
</comment>